<keyword evidence="3 6" id="KW-1133">Transmembrane helix</keyword>
<sequence>MKLAQDSSGYRSPSYKQGLAIRVALTLLMGLAIFALLPFTQLITALSQSDSTVRSVEVTLPPPPPPPPEPPPPEQEAVEEPPPQMTPPPPPISLAALDLALNPGMGDAMAAAMQVGGFGVQPDAISEMQIFSIADLDEQPRFVSGRPVQLPYSMQQGRIPGRARIKILLGPEGRILAANLVESNHPDYGPAALSTVKSWVFTPPTKDGEPVRAEYILPVSSKIR</sequence>
<gene>
    <name evidence="8" type="ORF">H5P27_18040</name>
</gene>
<evidence type="ECO:0000313" key="8">
    <source>
        <dbReference type="EMBL" id="MBC2607961.1"/>
    </source>
</evidence>
<feature type="region of interest" description="Disordered" evidence="5">
    <location>
        <begin position="54"/>
        <end position="92"/>
    </location>
</feature>
<dbReference type="InterPro" id="IPR037682">
    <property type="entry name" value="TonB_C"/>
</dbReference>
<evidence type="ECO:0000256" key="1">
    <source>
        <dbReference type="ARBA" id="ARBA00004167"/>
    </source>
</evidence>
<dbReference type="GO" id="GO:0055085">
    <property type="term" value="P:transmembrane transport"/>
    <property type="evidence" value="ECO:0007669"/>
    <property type="project" value="InterPro"/>
</dbReference>
<organism evidence="8 9">
    <name type="scientific">Pelagicoccus albus</name>
    <dbReference type="NCBI Taxonomy" id="415222"/>
    <lineage>
        <taxon>Bacteria</taxon>
        <taxon>Pseudomonadati</taxon>
        <taxon>Verrucomicrobiota</taxon>
        <taxon>Opitutia</taxon>
        <taxon>Puniceicoccales</taxon>
        <taxon>Pelagicoccaceae</taxon>
        <taxon>Pelagicoccus</taxon>
    </lineage>
</organism>
<evidence type="ECO:0000259" key="7">
    <source>
        <dbReference type="PROSITE" id="PS52015"/>
    </source>
</evidence>
<evidence type="ECO:0000256" key="2">
    <source>
        <dbReference type="ARBA" id="ARBA00022692"/>
    </source>
</evidence>
<evidence type="ECO:0000256" key="5">
    <source>
        <dbReference type="SAM" id="MobiDB-lite"/>
    </source>
</evidence>
<reference evidence="8 9" key="1">
    <citation type="submission" date="2020-07" db="EMBL/GenBank/DDBJ databases">
        <authorList>
            <person name="Feng X."/>
        </authorList>
    </citation>
    <scope>NUCLEOTIDE SEQUENCE [LARGE SCALE GENOMIC DNA]</scope>
    <source>
        <strain evidence="8 9">JCM23202</strain>
    </source>
</reference>
<keyword evidence="2 6" id="KW-0812">Transmembrane</keyword>
<evidence type="ECO:0000256" key="3">
    <source>
        <dbReference type="ARBA" id="ARBA00022989"/>
    </source>
</evidence>
<feature type="transmembrane region" description="Helical" evidence="6">
    <location>
        <begin position="20"/>
        <end position="39"/>
    </location>
</feature>
<protein>
    <submittedName>
        <fullName evidence="8">TonB family protein</fullName>
    </submittedName>
</protein>
<comment type="subcellular location">
    <subcellularLocation>
        <location evidence="1">Membrane</location>
        <topology evidence="1">Single-pass membrane protein</topology>
    </subcellularLocation>
</comment>
<feature type="compositionally biased region" description="Pro residues" evidence="5">
    <location>
        <begin position="60"/>
        <end position="92"/>
    </location>
</feature>
<feature type="domain" description="TonB C-terminal" evidence="7">
    <location>
        <begin position="135"/>
        <end position="224"/>
    </location>
</feature>
<dbReference type="Pfam" id="PF03544">
    <property type="entry name" value="TonB_C"/>
    <property type="match status" value="1"/>
</dbReference>
<keyword evidence="4 6" id="KW-0472">Membrane</keyword>
<dbReference type="NCBIfam" id="TIGR01352">
    <property type="entry name" value="tonB_Cterm"/>
    <property type="match status" value="1"/>
</dbReference>
<dbReference type="InterPro" id="IPR006260">
    <property type="entry name" value="TonB/TolA_C"/>
</dbReference>
<keyword evidence="9" id="KW-1185">Reference proteome</keyword>
<dbReference type="AlphaFoldDB" id="A0A7X1B948"/>
<dbReference type="Gene3D" id="3.30.1150.10">
    <property type="match status" value="1"/>
</dbReference>
<proteinExistence type="predicted"/>
<evidence type="ECO:0000256" key="6">
    <source>
        <dbReference type="SAM" id="Phobius"/>
    </source>
</evidence>
<comment type="caution">
    <text evidence="8">The sequence shown here is derived from an EMBL/GenBank/DDBJ whole genome shotgun (WGS) entry which is preliminary data.</text>
</comment>
<dbReference type="PROSITE" id="PS52015">
    <property type="entry name" value="TONB_CTD"/>
    <property type="match status" value="1"/>
</dbReference>
<dbReference type="SUPFAM" id="SSF74653">
    <property type="entry name" value="TolA/TonB C-terminal domain"/>
    <property type="match status" value="1"/>
</dbReference>
<dbReference type="Proteomes" id="UP000526501">
    <property type="component" value="Unassembled WGS sequence"/>
</dbReference>
<dbReference type="GO" id="GO:0016020">
    <property type="term" value="C:membrane"/>
    <property type="evidence" value="ECO:0007669"/>
    <property type="project" value="UniProtKB-SubCell"/>
</dbReference>
<name>A0A7X1B948_9BACT</name>
<dbReference type="EMBL" id="JACHVC010000013">
    <property type="protein sequence ID" value="MBC2607961.1"/>
    <property type="molecule type" value="Genomic_DNA"/>
</dbReference>
<accession>A0A7X1B948</accession>
<evidence type="ECO:0000313" key="9">
    <source>
        <dbReference type="Proteomes" id="UP000526501"/>
    </source>
</evidence>
<dbReference type="RefSeq" id="WP_185661823.1">
    <property type="nucleotide sequence ID" value="NZ_CAWPOO010000013.1"/>
</dbReference>
<evidence type="ECO:0000256" key="4">
    <source>
        <dbReference type="ARBA" id="ARBA00023136"/>
    </source>
</evidence>